<dbReference type="Gene3D" id="3.40.640.10">
    <property type="entry name" value="Type I PLP-dependent aspartate aminotransferase-like (Major domain)"/>
    <property type="match status" value="1"/>
</dbReference>
<evidence type="ECO:0000313" key="7">
    <source>
        <dbReference type="Proteomes" id="UP001142374"/>
    </source>
</evidence>
<accession>A0A9X2LNR1</accession>
<dbReference type="GO" id="GO:0030170">
    <property type="term" value="F:pyridoxal phosphate binding"/>
    <property type="evidence" value="ECO:0007669"/>
    <property type="project" value="TreeGrafter"/>
</dbReference>
<dbReference type="GO" id="GO:0000271">
    <property type="term" value="P:polysaccharide biosynthetic process"/>
    <property type="evidence" value="ECO:0007669"/>
    <property type="project" value="TreeGrafter"/>
</dbReference>
<evidence type="ECO:0000256" key="3">
    <source>
        <dbReference type="ARBA" id="ARBA00022679"/>
    </source>
</evidence>
<dbReference type="InterPro" id="IPR000653">
    <property type="entry name" value="DegT/StrS_aminotransferase"/>
</dbReference>
<dbReference type="InterPro" id="IPR015421">
    <property type="entry name" value="PyrdxlP-dep_Trfase_major"/>
</dbReference>
<comment type="similarity">
    <text evidence="5">Belongs to the DegT/DnrJ/EryC1 family. L-glutamine:2-deoxy-scyllo-inosose/scyllo-inosose aminotransferase subfamily.</text>
</comment>
<dbReference type="GO" id="GO:0008483">
    <property type="term" value="F:transaminase activity"/>
    <property type="evidence" value="ECO:0007669"/>
    <property type="project" value="UniProtKB-KW"/>
</dbReference>
<comment type="cofactor">
    <cofactor evidence="1">
        <name>pyridoxal 5'-phosphate</name>
        <dbReference type="ChEBI" id="CHEBI:597326"/>
    </cofactor>
</comment>
<comment type="caution">
    <text evidence="6">The sequence shown here is derived from an EMBL/GenBank/DDBJ whole genome shotgun (WGS) entry which is preliminary data.</text>
</comment>
<keyword evidence="7" id="KW-1185">Reference proteome</keyword>
<evidence type="ECO:0000256" key="4">
    <source>
        <dbReference type="ARBA" id="ARBA00022898"/>
    </source>
</evidence>
<organism evidence="6 7">
    <name type="scientific">Streptomyces telluris</name>
    <dbReference type="NCBI Taxonomy" id="2720021"/>
    <lineage>
        <taxon>Bacteria</taxon>
        <taxon>Bacillati</taxon>
        <taxon>Actinomycetota</taxon>
        <taxon>Actinomycetes</taxon>
        <taxon>Kitasatosporales</taxon>
        <taxon>Streptomycetaceae</taxon>
        <taxon>Streptomyces</taxon>
    </lineage>
</organism>
<evidence type="ECO:0000256" key="2">
    <source>
        <dbReference type="ARBA" id="ARBA00022576"/>
    </source>
</evidence>
<name>A0A9X2LNR1_9ACTN</name>
<dbReference type="InterPro" id="IPR015424">
    <property type="entry name" value="PyrdxlP-dep_Trfase"/>
</dbReference>
<dbReference type="Gene3D" id="3.90.1150.10">
    <property type="entry name" value="Aspartate Aminotransferase, domain 1"/>
    <property type="match status" value="1"/>
</dbReference>
<keyword evidence="4" id="KW-0663">Pyridoxal phosphate</keyword>
<dbReference type="PANTHER" id="PTHR30244:SF34">
    <property type="entry name" value="DTDP-4-AMINO-4,6-DIDEOXYGALACTOSE TRANSAMINASE"/>
    <property type="match status" value="1"/>
</dbReference>
<dbReference type="RefSeq" id="WP_168097118.1">
    <property type="nucleotide sequence ID" value="NZ_JAATER010001047.1"/>
</dbReference>
<evidence type="ECO:0000256" key="1">
    <source>
        <dbReference type="ARBA" id="ARBA00001933"/>
    </source>
</evidence>
<reference evidence="6" key="1">
    <citation type="submission" date="2022-06" db="EMBL/GenBank/DDBJ databases">
        <title>WGS of actinobacteria.</title>
        <authorList>
            <person name="Thawai C."/>
        </authorList>
    </citation>
    <scope>NUCLEOTIDE SEQUENCE</scope>
    <source>
        <strain evidence="6">AA8</strain>
    </source>
</reference>
<protein>
    <submittedName>
        <fullName evidence="6">DegT/DnrJ/EryC1/StrS family aminotransferase</fullName>
    </submittedName>
</protein>
<dbReference type="Pfam" id="PF01041">
    <property type="entry name" value="DegT_DnrJ_EryC1"/>
    <property type="match status" value="2"/>
</dbReference>
<dbReference type="Proteomes" id="UP001142374">
    <property type="component" value="Unassembled WGS sequence"/>
</dbReference>
<dbReference type="PANTHER" id="PTHR30244">
    <property type="entry name" value="TRANSAMINASE"/>
    <property type="match status" value="1"/>
</dbReference>
<keyword evidence="2 6" id="KW-0032">Aminotransferase</keyword>
<dbReference type="AlphaFoldDB" id="A0A9X2LNR1"/>
<dbReference type="EMBL" id="JANIID010000051">
    <property type="protein sequence ID" value="MCQ8774692.1"/>
    <property type="molecule type" value="Genomic_DNA"/>
</dbReference>
<sequence length="239" mass="25816">MGTVETLTAAGIGTGDEVVVPSYATADAAEAVRRAGAVPVFADIDPESLCLDPDSVAATLTLRAAAVMPVHLFGRRADLAGLRTVADRRGLLVVEYEQYEQYEQPAQYKPPAPVDESTRRRWAHAAYLNARLRGVVTPAVTPGVEHGYHSYVVRVPGNGRPDRDAFARALRARGVRCHVPVQTPVHRLPSYRRDLWLAETERAADQCLALPIDAAATERELHRVVAVCNALGGLVPEAA</sequence>
<dbReference type="SUPFAM" id="SSF53383">
    <property type="entry name" value="PLP-dependent transferases"/>
    <property type="match status" value="1"/>
</dbReference>
<proteinExistence type="inferred from homology"/>
<dbReference type="InterPro" id="IPR015422">
    <property type="entry name" value="PyrdxlP-dep_Trfase_small"/>
</dbReference>
<gene>
    <name evidence="6" type="ORF">NQU55_33760</name>
</gene>
<keyword evidence="3" id="KW-0808">Transferase</keyword>
<evidence type="ECO:0000256" key="5">
    <source>
        <dbReference type="ARBA" id="ARBA00038398"/>
    </source>
</evidence>
<evidence type="ECO:0000313" key="6">
    <source>
        <dbReference type="EMBL" id="MCQ8774692.1"/>
    </source>
</evidence>